<dbReference type="RefSeq" id="WP_343903631.1">
    <property type="nucleotide sequence ID" value="NZ_BAAAIS010000002.1"/>
</dbReference>
<dbReference type="CDD" id="cd00085">
    <property type="entry name" value="HNHc"/>
    <property type="match status" value="1"/>
</dbReference>
<organism evidence="3 4">
    <name type="scientific">Brachybacterium rhamnosum</name>
    <dbReference type="NCBI Taxonomy" id="173361"/>
    <lineage>
        <taxon>Bacteria</taxon>
        <taxon>Bacillati</taxon>
        <taxon>Actinomycetota</taxon>
        <taxon>Actinomycetes</taxon>
        <taxon>Micrococcales</taxon>
        <taxon>Dermabacteraceae</taxon>
        <taxon>Brachybacterium</taxon>
    </lineage>
</organism>
<evidence type="ECO:0000259" key="2">
    <source>
        <dbReference type="Pfam" id="PF02720"/>
    </source>
</evidence>
<name>A0ABW4PVC6_9MICO</name>
<reference evidence="4" key="1">
    <citation type="journal article" date="2019" name="Int. J. Syst. Evol. Microbiol.">
        <title>The Global Catalogue of Microorganisms (GCM) 10K type strain sequencing project: providing services to taxonomists for standard genome sequencing and annotation.</title>
        <authorList>
            <consortium name="The Broad Institute Genomics Platform"/>
            <consortium name="The Broad Institute Genome Sequencing Center for Infectious Disease"/>
            <person name="Wu L."/>
            <person name="Ma J."/>
        </authorList>
    </citation>
    <scope>NUCLEOTIDE SEQUENCE [LARGE SCALE GENOMIC DNA]</scope>
    <source>
        <strain evidence="4">JCM 11650</strain>
    </source>
</reference>
<feature type="domain" description="DUF222" evidence="2">
    <location>
        <begin position="38"/>
        <end position="216"/>
    </location>
</feature>
<dbReference type="Pfam" id="PF02720">
    <property type="entry name" value="DUF222"/>
    <property type="match status" value="1"/>
</dbReference>
<keyword evidence="4" id="KW-1185">Reference proteome</keyword>
<feature type="compositionally biased region" description="Pro residues" evidence="1">
    <location>
        <begin position="307"/>
        <end position="333"/>
    </location>
</feature>
<accession>A0ABW4PVC6</accession>
<evidence type="ECO:0000313" key="4">
    <source>
        <dbReference type="Proteomes" id="UP001597280"/>
    </source>
</evidence>
<dbReference type="InterPro" id="IPR003615">
    <property type="entry name" value="HNH_nuc"/>
</dbReference>
<dbReference type="InterPro" id="IPR003870">
    <property type="entry name" value="DUF222"/>
</dbReference>
<feature type="region of interest" description="Disordered" evidence="1">
    <location>
        <begin position="291"/>
        <end position="363"/>
    </location>
</feature>
<evidence type="ECO:0000256" key="1">
    <source>
        <dbReference type="SAM" id="MobiDB-lite"/>
    </source>
</evidence>
<gene>
    <name evidence="3" type="ORF">ACFSDA_04045</name>
</gene>
<feature type="compositionally biased region" description="Low complexity" evidence="1">
    <location>
        <begin position="334"/>
        <end position="346"/>
    </location>
</feature>
<protein>
    <submittedName>
        <fullName evidence="3">DUF222 domain-containing protein</fullName>
    </submittedName>
</protein>
<evidence type="ECO:0000313" key="3">
    <source>
        <dbReference type="EMBL" id="MFD1834242.1"/>
    </source>
</evidence>
<sequence>MADLLAGAPSSEQLSALPDSTQIDLVAALESARASLSAVQARAEVAFRDAQLEEQRRLGVPRKDLGRGIADQLALARRVTPKQASDQLTFHRVLVESLPRTLRLLEGGRISDWGASQVARNVLLLDEEDRDRVDEALAPVLPSLTAGAAGRRALALAQSLDPEAAVRRRSLAVASRRLGLRPAPDGMSHLHALVPVEDGVAMIAALRSAAATARATGESGSLPAGAVMADLLVERVTGRSPMVGVPIEIQLLMTDRTLLAGAEETATLDGMPLPGGVARGLALGATAALRTPHRTSVPPGTGLLPPSTGPLPPGGAPPPRGVISPPPPPPPPSQATSPHPSQSSPSDRQGTTLPIAPPEEASRWIRRLYTDPATGELNGMDTRRRFFTGSVRRFISLRDQHCRTPWCDAPIRDIDHVHRAADGGATDLSNGVGHCERFNHVREMPGWDSRLEPGLAVGATLAPSAAIVPGSADADAGDAAVASGKVLRITTPTGHEYTSLAPSLRDAAV</sequence>
<dbReference type="EMBL" id="JBHUFL010000002">
    <property type="protein sequence ID" value="MFD1834242.1"/>
    <property type="molecule type" value="Genomic_DNA"/>
</dbReference>
<proteinExistence type="predicted"/>
<dbReference type="Proteomes" id="UP001597280">
    <property type="component" value="Unassembled WGS sequence"/>
</dbReference>
<comment type="caution">
    <text evidence="3">The sequence shown here is derived from an EMBL/GenBank/DDBJ whole genome shotgun (WGS) entry which is preliminary data.</text>
</comment>